<name>A0A9W8JN88_9AGAR</name>
<evidence type="ECO:0000313" key="1">
    <source>
        <dbReference type="EMBL" id="KAJ3484769.1"/>
    </source>
</evidence>
<dbReference type="Proteomes" id="UP001148786">
    <property type="component" value="Unassembled WGS sequence"/>
</dbReference>
<keyword evidence="2" id="KW-1185">Reference proteome</keyword>
<dbReference type="EMBL" id="JANKHO010003279">
    <property type="protein sequence ID" value="KAJ3484769.1"/>
    <property type="molecule type" value="Genomic_DNA"/>
</dbReference>
<proteinExistence type="predicted"/>
<dbReference type="InterPro" id="IPR035810">
    <property type="entry name" value="PEBP_euk"/>
</dbReference>
<dbReference type="PANTHER" id="PTHR11362:SF82">
    <property type="entry name" value="PHOSPHATIDYLETHANOLAMINE-BINDING PROTEIN 4"/>
    <property type="match status" value="1"/>
</dbReference>
<dbReference type="AlphaFoldDB" id="A0A9W8JN88"/>
<dbReference type="CDD" id="cd00866">
    <property type="entry name" value="PEBP_euk"/>
    <property type="match status" value="1"/>
</dbReference>
<sequence length="194" mass="21155">MLIYAQDTNLTAVKRAFEAAGLLKDVPLAFNPSVLLGVTYYSSKTGQKALHAGIKMSPTETYSTPIFNIVGDPGAGPFIIAVIDPDAYSRARPIISEVRHFLSGFYSLDRVSGLLLPSTLVGALTPYHYPVPFVDSGLHRYAFYLFRQSVEFAEQTLITSTSSVRYFNLTNFAAKMNLGNPIGGTFMFVGPDPS</sequence>
<organism evidence="1 2">
    <name type="scientific">Agrocybe chaxingu</name>
    <dbReference type="NCBI Taxonomy" id="84603"/>
    <lineage>
        <taxon>Eukaryota</taxon>
        <taxon>Fungi</taxon>
        <taxon>Dikarya</taxon>
        <taxon>Basidiomycota</taxon>
        <taxon>Agaricomycotina</taxon>
        <taxon>Agaricomycetes</taxon>
        <taxon>Agaricomycetidae</taxon>
        <taxon>Agaricales</taxon>
        <taxon>Agaricineae</taxon>
        <taxon>Strophariaceae</taxon>
        <taxon>Agrocybe</taxon>
    </lineage>
</organism>
<reference evidence="1" key="1">
    <citation type="submission" date="2022-07" db="EMBL/GenBank/DDBJ databases">
        <title>Genome Sequence of Agrocybe chaxingu.</title>
        <authorList>
            <person name="Buettner E."/>
        </authorList>
    </citation>
    <scope>NUCLEOTIDE SEQUENCE</scope>
    <source>
        <strain evidence="1">MP-N11</strain>
    </source>
</reference>
<comment type="caution">
    <text evidence="1">The sequence shown here is derived from an EMBL/GenBank/DDBJ whole genome shotgun (WGS) entry which is preliminary data.</text>
</comment>
<dbReference type="SUPFAM" id="SSF49777">
    <property type="entry name" value="PEBP-like"/>
    <property type="match status" value="1"/>
</dbReference>
<protein>
    <submittedName>
        <fullName evidence="1">Uncharacterized protein</fullName>
    </submittedName>
</protein>
<accession>A0A9W8JN88</accession>
<dbReference type="Gene3D" id="3.90.280.10">
    <property type="entry name" value="PEBP-like"/>
    <property type="match status" value="1"/>
</dbReference>
<dbReference type="InterPro" id="IPR036610">
    <property type="entry name" value="PEBP-like_sf"/>
</dbReference>
<evidence type="ECO:0000313" key="2">
    <source>
        <dbReference type="Proteomes" id="UP001148786"/>
    </source>
</evidence>
<dbReference type="PANTHER" id="PTHR11362">
    <property type="entry name" value="PHOSPHATIDYLETHANOLAMINE-BINDING PROTEIN"/>
    <property type="match status" value="1"/>
</dbReference>
<gene>
    <name evidence="1" type="ORF">NLJ89_g11956</name>
</gene>
<dbReference type="OrthoDB" id="2506647at2759"/>